<dbReference type="PANTHER" id="PTHR43531">
    <property type="entry name" value="PROTEIN ICFG"/>
    <property type="match status" value="1"/>
</dbReference>
<evidence type="ECO:0000256" key="10">
    <source>
        <dbReference type="ARBA" id="ARBA00029447"/>
    </source>
</evidence>
<evidence type="ECO:0000256" key="12">
    <source>
        <dbReference type="SAM" id="Coils"/>
    </source>
</evidence>
<dbReference type="RefSeq" id="WP_159548700.1">
    <property type="nucleotide sequence ID" value="NZ_CP035042.1"/>
</dbReference>
<dbReference type="InterPro" id="IPR004090">
    <property type="entry name" value="Chemotax_Me-accpt_rcpt"/>
</dbReference>
<dbReference type="CDD" id="cd06225">
    <property type="entry name" value="HAMP"/>
    <property type="match status" value="1"/>
</dbReference>
<evidence type="ECO:0000313" key="18">
    <source>
        <dbReference type="Proteomes" id="UP000464013"/>
    </source>
</evidence>
<evidence type="ECO:0000256" key="7">
    <source>
        <dbReference type="ARBA" id="ARBA00022989"/>
    </source>
</evidence>
<dbReference type="GO" id="GO:0004888">
    <property type="term" value="F:transmembrane signaling receptor activity"/>
    <property type="evidence" value="ECO:0007669"/>
    <property type="project" value="InterPro"/>
</dbReference>
<keyword evidence="2" id="KW-1003">Cell membrane</keyword>
<dbReference type="PANTHER" id="PTHR43531:SF14">
    <property type="entry name" value="METHYL-ACCEPTING CHEMOTAXIS PROTEIN I-RELATED"/>
    <property type="match status" value="1"/>
</dbReference>
<feature type="domain" description="Methyl-accepting transducer" evidence="15">
    <location>
        <begin position="273"/>
        <end position="502"/>
    </location>
</feature>
<dbReference type="Proteomes" id="UP000464013">
    <property type="component" value="Chromosome"/>
</dbReference>
<dbReference type="InterPro" id="IPR051310">
    <property type="entry name" value="MCP_chemotaxis"/>
</dbReference>
<dbReference type="PRINTS" id="PR00260">
    <property type="entry name" value="CHEMTRNSDUCR"/>
</dbReference>
<feature type="compositionally biased region" description="Polar residues" evidence="13">
    <location>
        <begin position="556"/>
        <end position="567"/>
    </location>
</feature>
<dbReference type="Pfam" id="PF00672">
    <property type="entry name" value="HAMP"/>
    <property type="match status" value="1"/>
</dbReference>
<dbReference type="GO" id="GO:0007165">
    <property type="term" value="P:signal transduction"/>
    <property type="evidence" value="ECO:0007669"/>
    <property type="project" value="UniProtKB-KW"/>
</dbReference>
<sequence>MNRILRNLSVKASLTISLALLTLFILVVAGMGIFMSQNGERALRQLDEVNVTQLNSMSLTRAHLGDMQLYLQRAAAALEDGDSSRTAAQLEGYEIARQRAEQRFTDYLGSPKDELGSTFETTLKTAYATLVEGLAQQQQALAQGNAATFESLLPRVEESKDAFRGESQRFFDFAHEQGDAIIDDYESQVALMDILEIIVLVLATLTVILVRMAMVRIVVLPLQEAVHHFERIAKGDLSQAIVDRGRNEIGQLFSAMQHMQAGLSQTVSTVRSSSGSIHVGAKEIALGNSDLSSRTEEQAASLQETAASMDQLTATVRQNADNAQQASTLANEASSTAGRGGEAVEEVIQTMHGISDSSRRIVDIIGVIDSIAFQTNILALNASVEAARAGEQGRGFAVVAGEVRSLASRSADAAKEIKTLIEASSDQVKKGSTLVENAGATMREVVESVRRVTDIMDEISAASQEQSSGIEQVNLAVSQMDQVTQQNAALVEEASAAAASLEEQAAQLEAAVATFRLSGDAAGTKNVIEAHAIQRPAAPQPRPVRQAAAPAPRPQLASSTTSDWEEF</sequence>
<keyword evidence="8 14" id="KW-0472">Membrane</keyword>
<dbReference type="PROSITE" id="PS50885">
    <property type="entry name" value="HAMP"/>
    <property type="match status" value="1"/>
</dbReference>
<evidence type="ECO:0000256" key="9">
    <source>
        <dbReference type="ARBA" id="ARBA00023224"/>
    </source>
</evidence>
<keyword evidence="7 14" id="KW-1133">Transmembrane helix</keyword>
<dbReference type="EMBL" id="CP035042">
    <property type="protein sequence ID" value="QHC48706.1"/>
    <property type="molecule type" value="Genomic_DNA"/>
</dbReference>
<proteinExistence type="inferred from homology"/>
<feature type="domain" description="HAMP" evidence="16">
    <location>
        <begin position="216"/>
        <end position="268"/>
    </location>
</feature>
<dbReference type="SUPFAM" id="SSF47170">
    <property type="entry name" value="Aspartate receptor, ligand-binding domain"/>
    <property type="match status" value="1"/>
</dbReference>
<dbReference type="InterPro" id="IPR003122">
    <property type="entry name" value="Tar_rcpt_lig-bd"/>
</dbReference>
<dbReference type="InterPro" id="IPR003660">
    <property type="entry name" value="HAMP_dom"/>
</dbReference>
<evidence type="ECO:0000259" key="15">
    <source>
        <dbReference type="PROSITE" id="PS50111"/>
    </source>
</evidence>
<name>A0A6I6SJ63_9GAMM</name>
<dbReference type="GO" id="GO:0006935">
    <property type="term" value="P:chemotaxis"/>
    <property type="evidence" value="ECO:0007669"/>
    <property type="project" value="UniProtKB-KW"/>
</dbReference>
<evidence type="ECO:0000256" key="2">
    <source>
        <dbReference type="ARBA" id="ARBA00022475"/>
    </source>
</evidence>
<feature type="region of interest" description="Disordered" evidence="13">
    <location>
        <begin position="534"/>
        <end position="567"/>
    </location>
</feature>
<gene>
    <name evidence="17" type="ORF">EKK97_02550</name>
</gene>
<evidence type="ECO:0000256" key="6">
    <source>
        <dbReference type="ARBA" id="ARBA00022692"/>
    </source>
</evidence>
<keyword evidence="3" id="KW-0488">Methylation</keyword>
<accession>A0A6I6SJ63</accession>
<dbReference type="KEGG" id="htx:EKK97_02550"/>
<dbReference type="InterPro" id="IPR035440">
    <property type="entry name" value="4HB_MCP_dom_sf"/>
</dbReference>
<keyword evidence="12" id="KW-0175">Coiled coil</keyword>
<organism evidence="17 18">
    <name type="scientific">Billgrantia tianxiuensis</name>
    <dbReference type="NCBI Taxonomy" id="2497861"/>
    <lineage>
        <taxon>Bacteria</taxon>
        <taxon>Pseudomonadati</taxon>
        <taxon>Pseudomonadota</taxon>
        <taxon>Gammaproteobacteria</taxon>
        <taxon>Oceanospirillales</taxon>
        <taxon>Halomonadaceae</taxon>
        <taxon>Billgrantia</taxon>
    </lineage>
</organism>
<dbReference type="SMART" id="SM00283">
    <property type="entry name" value="MA"/>
    <property type="match status" value="1"/>
</dbReference>
<evidence type="ECO:0000256" key="13">
    <source>
        <dbReference type="SAM" id="MobiDB-lite"/>
    </source>
</evidence>
<dbReference type="OrthoDB" id="2489132at2"/>
<comment type="subcellular location">
    <subcellularLocation>
        <location evidence="1">Cell inner membrane</location>
        <topology evidence="1">Multi-pass membrane protein</topology>
    </subcellularLocation>
</comment>
<dbReference type="PROSITE" id="PS50111">
    <property type="entry name" value="CHEMOTAXIS_TRANSDUC_2"/>
    <property type="match status" value="1"/>
</dbReference>
<evidence type="ECO:0000256" key="14">
    <source>
        <dbReference type="SAM" id="Phobius"/>
    </source>
</evidence>
<dbReference type="Gene3D" id="1.10.287.950">
    <property type="entry name" value="Methyl-accepting chemotaxis protein"/>
    <property type="match status" value="1"/>
</dbReference>
<dbReference type="Pfam" id="PF02203">
    <property type="entry name" value="TarH"/>
    <property type="match status" value="1"/>
</dbReference>
<evidence type="ECO:0000256" key="8">
    <source>
        <dbReference type="ARBA" id="ARBA00023136"/>
    </source>
</evidence>
<reference evidence="17 18" key="1">
    <citation type="submission" date="2019-01" db="EMBL/GenBank/DDBJ databases">
        <title>Complete genome of a denitifying bacterium Halomons sp. BC-M4-5.</title>
        <authorList>
            <person name="Wang L."/>
            <person name="Shao Z."/>
        </authorList>
    </citation>
    <scope>NUCLEOTIDE SEQUENCE [LARGE SCALE GENOMIC DNA]</scope>
    <source>
        <strain evidence="17 18">BC-M4-5</strain>
    </source>
</reference>
<dbReference type="FunFam" id="1.10.287.950:FF:000001">
    <property type="entry name" value="Methyl-accepting chemotaxis sensory transducer"/>
    <property type="match status" value="1"/>
</dbReference>
<evidence type="ECO:0000256" key="4">
    <source>
        <dbReference type="ARBA" id="ARBA00022500"/>
    </source>
</evidence>
<evidence type="ECO:0000256" key="11">
    <source>
        <dbReference type="PROSITE-ProRule" id="PRU00284"/>
    </source>
</evidence>
<feature type="compositionally biased region" description="Low complexity" evidence="13">
    <location>
        <begin position="534"/>
        <end position="550"/>
    </location>
</feature>
<feature type="transmembrane region" description="Helical" evidence="14">
    <location>
        <begin position="12"/>
        <end position="34"/>
    </location>
</feature>
<evidence type="ECO:0000256" key="3">
    <source>
        <dbReference type="ARBA" id="ARBA00022481"/>
    </source>
</evidence>
<keyword evidence="4" id="KW-0145">Chemotaxis</keyword>
<keyword evidence="18" id="KW-1185">Reference proteome</keyword>
<dbReference type="CDD" id="cd11386">
    <property type="entry name" value="MCP_signal"/>
    <property type="match status" value="1"/>
</dbReference>
<feature type="coiled-coil region" evidence="12">
    <location>
        <begin position="491"/>
        <end position="518"/>
    </location>
</feature>
<evidence type="ECO:0000256" key="1">
    <source>
        <dbReference type="ARBA" id="ARBA00004429"/>
    </source>
</evidence>
<dbReference type="InterPro" id="IPR004089">
    <property type="entry name" value="MCPsignal_dom"/>
</dbReference>
<dbReference type="AlphaFoldDB" id="A0A6I6SJ63"/>
<evidence type="ECO:0000256" key="5">
    <source>
        <dbReference type="ARBA" id="ARBA00022519"/>
    </source>
</evidence>
<dbReference type="SUPFAM" id="SSF58104">
    <property type="entry name" value="Methyl-accepting chemotaxis protein (MCP) signaling domain"/>
    <property type="match status" value="1"/>
</dbReference>
<dbReference type="Pfam" id="PF00015">
    <property type="entry name" value="MCPsignal"/>
    <property type="match status" value="1"/>
</dbReference>
<evidence type="ECO:0000313" key="17">
    <source>
        <dbReference type="EMBL" id="QHC48706.1"/>
    </source>
</evidence>
<evidence type="ECO:0000259" key="16">
    <source>
        <dbReference type="PROSITE" id="PS50885"/>
    </source>
</evidence>
<keyword evidence="6 14" id="KW-0812">Transmembrane</keyword>
<dbReference type="SMART" id="SM00304">
    <property type="entry name" value="HAMP"/>
    <property type="match status" value="1"/>
</dbReference>
<keyword evidence="9 11" id="KW-0807">Transducer</keyword>
<keyword evidence="5" id="KW-0997">Cell inner membrane</keyword>
<protein>
    <submittedName>
        <fullName evidence="17">HAMP domain-containing protein</fullName>
    </submittedName>
</protein>
<comment type="similarity">
    <text evidence="10">Belongs to the methyl-accepting chemotaxis (MCP) protein family.</text>
</comment>
<dbReference type="GO" id="GO:0005886">
    <property type="term" value="C:plasma membrane"/>
    <property type="evidence" value="ECO:0007669"/>
    <property type="project" value="UniProtKB-SubCell"/>
</dbReference>